<name>A0A9D1CI37_9FIRM</name>
<accession>A0A9D1CI37</accession>
<evidence type="ECO:0000256" key="1">
    <source>
        <dbReference type="SAM" id="Phobius"/>
    </source>
</evidence>
<evidence type="ECO:0000313" key="3">
    <source>
        <dbReference type="Proteomes" id="UP000886819"/>
    </source>
</evidence>
<keyword evidence="1" id="KW-0812">Transmembrane</keyword>
<sequence length="272" mass="30076">MDEKRWAETIRGAVDARLSGLRENPHMAQRVITQAKGEAQGKAKGKKKMSVGFVLLMALLLAAAGAMAAALLSLRDIVMDKAIPIANQYVEEERYTPKDTNRLVELAEANGIVLSEETKDKIAKSLAQGEGYFKEELLMDMAKAEFGQDPTLWTLEEQKWFDDVCVKIGFIPEAEKAMPTGRDITQETAVLQAQAYIHEHFDPDVNLEDGTVYQLSAQYLNGTADGAYDGNYWTIHYKPQTLEAAEYWLCVNSSGEVWDASVTLGVTDGAGY</sequence>
<dbReference type="AlphaFoldDB" id="A0A9D1CI37"/>
<feature type="transmembrane region" description="Helical" evidence="1">
    <location>
        <begin position="51"/>
        <end position="74"/>
    </location>
</feature>
<evidence type="ECO:0000313" key="2">
    <source>
        <dbReference type="EMBL" id="HIQ62706.1"/>
    </source>
</evidence>
<protein>
    <submittedName>
        <fullName evidence="2">Uncharacterized protein</fullName>
    </submittedName>
</protein>
<keyword evidence="1" id="KW-0472">Membrane</keyword>
<organism evidence="2 3">
    <name type="scientific">Candidatus Avichristensenella intestinipullorum</name>
    <dbReference type="NCBI Taxonomy" id="2840693"/>
    <lineage>
        <taxon>Bacteria</taxon>
        <taxon>Bacillati</taxon>
        <taxon>Bacillota</taxon>
        <taxon>Clostridia</taxon>
        <taxon>Candidatus Avichristensenella</taxon>
    </lineage>
</organism>
<reference evidence="2" key="1">
    <citation type="submission" date="2020-10" db="EMBL/GenBank/DDBJ databases">
        <authorList>
            <person name="Gilroy R."/>
        </authorList>
    </citation>
    <scope>NUCLEOTIDE SEQUENCE</scope>
    <source>
        <strain evidence="2">ChiHile30-977</strain>
    </source>
</reference>
<comment type="caution">
    <text evidence="2">The sequence shown here is derived from an EMBL/GenBank/DDBJ whole genome shotgun (WGS) entry which is preliminary data.</text>
</comment>
<proteinExistence type="predicted"/>
<dbReference type="Proteomes" id="UP000886819">
    <property type="component" value="Unassembled WGS sequence"/>
</dbReference>
<reference evidence="2" key="2">
    <citation type="journal article" date="2021" name="PeerJ">
        <title>Extensive microbial diversity within the chicken gut microbiome revealed by metagenomics and culture.</title>
        <authorList>
            <person name="Gilroy R."/>
            <person name="Ravi A."/>
            <person name="Getino M."/>
            <person name="Pursley I."/>
            <person name="Horton D.L."/>
            <person name="Alikhan N.F."/>
            <person name="Baker D."/>
            <person name="Gharbi K."/>
            <person name="Hall N."/>
            <person name="Watson M."/>
            <person name="Adriaenssens E.M."/>
            <person name="Foster-Nyarko E."/>
            <person name="Jarju S."/>
            <person name="Secka A."/>
            <person name="Antonio M."/>
            <person name="Oren A."/>
            <person name="Chaudhuri R.R."/>
            <person name="La Ragione R."/>
            <person name="Hildebrand F."/>
            <person name="Pallen M.J."/>
        </authorList>
    </citation>
    <scope>NUCLEOTIDE SEQUENCE</scope>
    <source>
        <strain evidence="2">ChiHile30-977</strain>
    </source>
</reference>
<keyword evidence="1" id="KW-1133">Transmembrane helix</keyword>
<dbReference type="EMBL" id="DVFI01000056">
    <property type="protein sequence ID" value="HIQ62706.1"/>
    <property type="molecule type" value="Genomic_DNA"/>
</dbReference>
<gene>
    <name evidence="2" type="ORF">IAA66_03855</name>
</gene>